<dbReference type="EMBL" id="LAZR01000673">
    <property type="protein sequence ID" value="KKN61074.1"/>
    <property type="molecule type" value="Genomic_DNA"/>
</dbReference>
<evidence type="ECO:0000313" key="1">
    <source>
        <dbReference type="EMBL" id="KKN61074.1"/>
    </source>
</evidence>
<dbReference type="AlphaFoldDB" id="A0A0F9S1U2"/>
<name>A0A0F9S1U2_9ZZZZ</name>
<reference evidence="1" key="1">
    <citation type="journal article" date="2015" name="Nature">
        <title>Complex archaea that bridge the gap between prokaryotes and eukaryotes.</title>
        <authorList>
            <person name="Spang A."/>
            <person name="Saw J.H."/>
            <person name="Jorgensen S.L."/>
            <person name="Zaremba-Niedzwiedzka K."/>
            <person name="Martijn J."/>
            <person name="Lind A.E."/>
            <person name="van Eijk R."/>
            <person name="Schleper C."/>
            <person name="Guy L."/>
            <person name="Ettema T.J."/>
        </authorList>
    </citation>
    <scope>NUCLEOTIDE SEQUENCE</scope>
</reference>
<gene>
    <name evidence="1" type="ORF">LCGC14_0525820</name>
</gene>
<comment type="caution">
    <text evidence="1">The sequence shown here is derived from an EMBL/GenBank/DDBJ whole genome shotgun (WGS) entry which is preliminary data.</text>
</comment>
<accession>A0A0F9S1U2</accession>
<organism evidence="1">
    <name type="scientific">marine sediment metagenome</name>
    <dbReference type="NCBI Taxonomy" id="412755"/>
    <lineage>
        <taxon>unclassified sequences</taxon>
        <taxon>metagenomes</taxon>
        <taxon>ecological metagenomes</taxon>
    </lineage>
</organism>
<protein>
    <submittedName>
        <fullName evidence="1">Uncharacterized protein</fullName>
    </submittedName>
</protein>
<sequence length="69" mass="8054">MRIYIKRDRDEKLFNDAIKEANSIIQESNLENIGVKNHDSIKNVKPHLQHLPPNNKIFSKNMLNPIFNG</sequence>
<proteinExistence type="predicted"/>